<evidence type="ECO:0008006" key="3">
    <source>
        <dbReference type="Google" id="ProtNLM"/>
    </source>
</evidence>
<sequence length="162" mass="17796">MSQASSSTARTRRSSAARVPLQAAPLSIVAAAQPPTDVQLPALIDDVSGLPLIWCLDCKDVRVFAATTTNSEHNIGKRYFKCPRKKFRNVPGTCSRFCFQEEYVVFLSDNGYLPSASSTIGATLTTNIPELVDRIDNLELNLNKVKEMVGMSRDGLGNWIFL</sequence>
<protein>
    <recommendedName>
        <fullName evidence="3">Zinc finger GRF-type domain-containing protein</fullName>
    </recommendedName>
</protein>
<organism evidence="1 2">
    <name type="scientific">Panicum virgatum</name>
    <name type="common">Blackwell switchgrass</name>
    <dbReference type="NCBI Taxonomy" id="38727"/>
    <lineage>
        <taxon>Eukaryota</taxon>
        <taxon>Viridiplantae</taxon>
        <taxon>Streptophyta</taxon>
        <taxon>Embryophyta</taxon>
        <taxon>Tracheophyta</taxon>
        <taxon>Spermatophyta</taxon>
        <taxon>Magnoliopsida</taxon>
        <taxon>Liliopsida</taxon>
        <taxon>Poales</taxon>
        <taxon>Poaceae</taxon>
        <taxon>PACMAD clade</taxon>
        <taxon>Panicoideae</taxon>
        <taxon>Panicodae</taxon>
        <taxon>Paniceae</taxon>
        <taxon>Panicinae</taxon>
        <taxon>Panicum</taxon>
        <taxon>Panicum sect. Hiantes</taxon>
    </lineage>
</organism>
<name>A0A8T0UBQ2_PANVG</name>
<evidence type="ECO:0000313" key="2">
    <source>
        <dbReference type="Proteomes" id="UP000823388"/>
    </source>
</evidence>
<gene>
    <name evidence="1" type="ORF">PVAP13_3NG134101</name>
</gene>
<dbReference type="AlphaFoldDB" id="A0A8T0UBQ2"/>
<accession>A0A8T0UBQ2</accession>
<keyword evidence="2" id="KW-1185">Reference proteome</keyword>
<dbReference type="EMBL" id="CM029042">
    <property type="protein sequence ID" value="KAG2619747.1"/>
    <property type="molecule type" value="Genomic_DNA"/>
</dbReference>
<dbReference type="Proteomes" id="UP000823388">
    <property type="component" value="Chromosome 3N"/>
</dbReference>
<proteinExistence type="predicted"/>
<comment type="caution">
    <text evidence="1">The sequence shown here is derived from an EMBL/GenBank/DDBJ whole genome shotgun (WGS) entry which is preliminary data.</text>
</comment>
<reference evidence="1" key="1">
    <citation type="submission" date="2020-05" db="EMBL/GenBank/DDBJ databases">
        <title>WGS assembly of Panicum virgatum.</title>
        <authorList>
            <person name="Lovell J.T."/>
            <person name="Jenkins J."/>
            <person name="Shu S."/>
            <person name="Juenger T.E."/>
            <person name="Schmutz J."/>
        </authorList>
    </citation>
    <scope>NUCLEOTIDE SEQUENCE</scope>
    <source>
        <strain evidence="1">AP13</strain>
    </source>
</reference>
<evidence type="ECO:0000313" key="1">
    <source>
        <dbReference type="EMBL" id="KAG2619747.1"/>
    </source>
</evidence>